<name>A0A2A4FQA7_9SPHN</name>
<dbReference type="GeneID" id="39501501"/>
<reference evidence="2 3" key="1">
    <citation type="submission" date="2017-09" db="EMBL/GenBank/DDBJ databases">
        <title>The Catabolism of 3,6-Dichlorosalicylic acid is Initiated by the Cytochrome P450 Monooxygenase DsmABC in Rhizorhabdus dicambivorans Ndbn-20.</title>
        <authorList>
            <person name="Na L."/>
        </authorList>
    </citation>
    <scope>NUCLEOTIDE SEQUENCE [LARGE SCALE GENOMIC DNA]</scope>
    <source>
        <strain evidence="2 3">Ndbn-20m</strain>
    </source>
</reference>
<dbReference type="RefSeq" id="WP_083216155.1">
    <property type="nucleotide sequence ID" value="NZ_CP023451.1"/>
</dbReference>
<evidence type="ECO:0000256" key="1">
    <source>
        <dbReference type="SAM" id="MobiDB-lite"/>
    </source>
</evidence>
<feature type="compositionally biased region" description="Low complexity" evidence="1">
    <location>
        <begin position="38"/>
        <end position="48"/>
    </location>
</feature>
<keyword evidence="3" id="KW-1185">Reference proteome</keyword>
<protein>
    <submittedName>
        <fullName evidence="2">Uncharacterized protein</fullName>
    </submittedName>
</protein>
<feature type="region of interest" description="Disordered" evidence="1">
    <location>
        <begin position="38"/>
        <end position="64"/>
    </location>
</feature>
<dbReference type="Proteomes" id="UP000218934">
    <property type="component" value="Unassembled WGS sequence"/>
</dbReference>
<proteinExistence type="predicted"/>
<comment type="caution">
    <text evidence="2">The sequence shown here is derived from an EMBL/GenBank/DDBJ whole genome shotgun (WGS) entry which is preliminary data.</text>
</comment>
<accession>A0A2A4FQA7</accession>
<evidence type="ECO:0000313" key="3">
    <source>
        <dbReference type="Proteomes" id="UP000218934"/>
    </source>
</evidence>
<dbReference type="EMBL" id="NWUF01000031">
    <property type="protein sequence ID" value="PCE40299.1"/>
    <property type="molecule type" value="Genomic_DNA"/>
</dbReference>
<organism evidence="2 3">
    <name type="scientific">Rhizorhabdus dicambivorans</name>
    <dbReference type="NCBI Taxonomy" id="1850238"/>
    <lineage>
        <taxon>Bacteria</taxon>
        <taxon>Pseudomonadati</taxon>
        <taxon>Pseudomonadota</taxon>
        <taxon>Alphaproteobacteria</taxon>
        <taxon>Sphingomonadales</taxon>
        <taxon>Sphingomonadaceae</taxon>
        <taxon>Rhizorhabdus</taxon>
    </lineage>
</organism>
<feature type="compositionally biased region" description="Basic residues" evidence="1">
    <location>
        <begin position="54"/>
        <end position="64"/>
    </location>
</feature>
<evidence type="ECO:0000313" key="2">
    <source>
        <dbReference type="EMBL" id="PCE40299.1"/>
    </source>
</evidence>
<dbReference type="KEGG" id="rdi:CMV14_25670"/>
<gene>
    <name evidence="2" type="ORF">COO09_21160</name>
</gene>
<sequence>MRRITPATSEDGQAIAIAVERLREARNLLRRAGARRAASAAGQAINSAEGAARHVAHRMRRTHA</sequence>
<dbReference type="AlphaFoldDB" id="A0A2A4FQA7"/>